<feature type="transmembrane region" description="Helical" evidence="4">
    <location>
        <begin position="427"/>
        <end position="447"/>
    </location>
</feature>
<keyword evidence="4" id="KW-0472">Membrane</keyword>
<dbReference type="Gene3D" id="1.25.40.10">
    <property type="entry name" value="Tetratricopeptide repeat domain"/>
    <property type="match status" value="1"/>
</dbReference>
<evidence type="ECO:0000256" key="2">
    <source>
        <dbReference type="ARBA" id="ARBA00022803"/>
    </source>
</evidence>
<feature type="transmembrane region" description="Helical" evidence="4">
    <location>
        <begin position="391"/>
        <end position="407"/>
    </location>
</feature>
<comment type="caution">
    <text evidence="5">The sequence shown here is derived from an EMBL/GenBank/DDBJ whole genome shotgun (WGS) entry which is preliminary data.</text>
</comment>
<keyword evidence="1" id="KW-0677">Repeat</keyword>
<evidence type="ECO:0000256" key="1">
    <source>
        <dbReference type="ARBA" id="ARBA00022737"/>
    </source>
</evidence>
<evidence type="ECO:0000313" key="5">
    <source>
        <dbReference type="EMBL" id="OGN31939.1"/>
    </source>
</evidence>
<name>A0A1F8H4Z9_9BACT</name>
<evidence type="ECO:0000313" key="6">
    <source>
        <dbReference type="Proteomes" id="UP000177676"/>
    </source>
</evidence>
<dbReference type="Proteomes" id="UP000177676">
    <property type="component" value="Unassembled WGS sequence"/>
</dbReference>
<feature type="non-terminal residue" evidence="5">
    <location>
        <position position="641"/>
    </location>
</feature>
<feature type="transmembrane region" description="Helical" evidence="4">
    <location>
        <begin position="171"/>
        <end position="196"/>
    </location>
</feature>
<feature type="repeat" description="TPR" evidence="3">
    <location>
        <begin position="504"/>
        <end position="537"/>
    </location>
</feature>
<keyword evidence="2 3" id="KW-0802">TPR repeat</keyword>
<gene>
    <name evidence="5" type="ORF">A3I92_02580</name>
</gene>
<feature type="repeat" description="TPR" evidence="3">
    <location>
        <begin position="538"/>
        <end position="571"/>
    </location>
</feature>
<dbReference type="InterPro" id="IPR019734">
    <property type="entry name" value="TPR_rpt"/>
</dbReference>
<reference evidence="5 6" key="1">
    <citation type="journal article" date="2016" name="Nat. Commun.">
        <title>Thousands of microbial genomes shed light on interconnected biogeochemical processes in an aquifer system.</title>
        <authorList>
            <person name="Anantharaman K."/>
            <person name="Brown C.T."/>
            <person name="Hug L.A."/>
            <person name="Sharon I."/>
            <person name="Castelle C.J."/>
            <person name="Probst A.J."/>
            <person name="Thomas B.C."/>
            <person name="Singh A."/>
            <person name="Wilkins M.J."/>
            <person name="Karaoz U."/>
            <person name="Brodie E.L."/>
            <person name="Williams K.H."/>
            <person name="Hubbard S.S."/>
            <person name="Banfield J.F."/>
        </authorList>
    </citation>
    <scope>NUCLEOTIDE SEQUENCE [LARGE SCALE GENOMIC DNA]</scope>
</reference>
<evidence type="ECO:0000256" key="3">
    <source>
        <dbReference type="PROSITE-ProRule" id="PRU00339"/>
    </source>
</evidence>
<dbReference type="InterPro" id="IPR011990">
    <property type="entry name" value="TPR-like_helical_dom_sf"/>
</dbReference>
<dbReference type="PROSITE" id="PS50005">
    <property type="entry name" value="TPR"/>
    <property type="match status" value="2"/>
</dbReference>
<evidence type="ECO:0000256" key="4">
    <source>
        <dbReference type="SAM" id="Phobius"/>
    </source>
</evidence>
<dbReference type="AlphaFoldDB" id="A0A1F8H4Z9"/>
<feature type="transmembrane region" description="Helical" evidence="4">
    <location>
        <begin position="94"/>
        <end position="116"/>
    </location>
</feature>
<keyword evidence="4" id="KW-0812">Transmembrane</keyword>
<dbReference type="PANTHER" id="PTHR44227:SF3">
    <property type="entry name" value="PROTEIN O-MANNOSYL-TRANSFERASE TMTC4"/>
    <property type="match status" value="1"/>
</dbReference>
<dbReference type="SMART" id="SM00028">
    <property type="entry name" value="TPR"/>
    <property type="match status" value="4"/>
</dbReference>
<feature type="transmembrane region" description="Helical" evidence="4">
    <location>
        <begin position="316"/>
        <end position="334"/>
    </location>
</feature>
<protein>
    <recommendedName>
        <fullName evidence="7">Dolichyl-phosphate-mannose--protein mannosyltransferase</fullName>
    </recommendedName>
</protein>
<dbReference type="InterPro" id="IPR052346">
    <property type="entry name" value="O-mannosyl-transferase_TMTC"/>
</dbReference>
<keyword evidence="4" id="KW-1133">Transmembrane helix</keyword>
<sequence>MYQKFLNLIKTKKFLAVLAISVILSLAIFGNGLGGDFVFDDVAVVKNRGDLKDSSYFLNLFISPYHQNMPKTGLYRPLTMASYALNHYLGGSAFGFRLVNILIHAFNSFLAFWLVSYFLKSRVMAYASFFLFLTHPIHTEAVTSIVGRAELLAFFWSLVTIYFYAKDFKLLAAISFLLALWSKETALMILPVLFYLDFCFLNQPDSSYPHTRFDLVQNDLVQKLSTVGGTVRRLMFLGVPLGFYAIFRYMALGKYFAGDATTTIVENQLKFVGFFERIFTALKVLAMYAERLIWPVHLSADYSYQRISVVGNIFKSWEALLGLFLLAGLIYLAFRFRKANNNPEPRPIGFGADPLPVTSYQALGLGAALFLFPYLMISNLIIPVGTIMGERLMYFSSLGFVIILAWLLERLLKSPRFDLFKDPRSNLFIFCGLLAAITIFYGVRTVVRNLDWKDSRTLFNATVKESPASLITRTALAGVHIRADEWKEAKEELEIARDIYEDNSHLQNLLGIVADHEGQPELAETRFNKSLELNPDAINANINLAELYLKYGQLEAAALNFKKVIEFFPVAEYLIRYAYAEIALNQPDEALRVLQKYAGGNLQHPDFSAVVGTAYFVKGDYRQALVYLKNSRELGNKVAEV</sequence>
<feature type="transmembrane region" description="Helical" evidence="4">
    <location>
        <begin position="230"/>
        <end position="247"/>
    </location>
</feature>
<accession>A0A1F8H4Z9</accession>
<feature type="transmembrane region" description="Helical" evidence="4">
    <location>
        <begin position="360"/>
        <end position="382"/>
    </location>
</feature>
<dbReference type="PANTHER" id="PTHR44227">
    <property type="match status" value="1"/>
</dbReference>
<dbReference type="SUPFAM" id="SSF48452">
    <property type="entry name" value="TPR-like"/>
    <property type="match status" value="1"/>
</dbReference>
<evidence type="ECO:0008006" key="7">
    <source>
        <dbReference type="Google" id="ProtNLM"/>
    </source>
</evidence>
<proteinExistence type="predicted"/>
<organism evidence="5 6">
    <name type="scientific">Candidatus Yanofskybacteria bacterium RIFCSPLOWO2_02_FULL_43_10b</name>
    <dbReference type="NCBI Taxonomy" id="1802704"/>
    <lineage>
        <taxon>Bacteria</taxon>
        <taxon>Candidatus Yanofskyibacteriota</taxon>
    </lineage>
</organism>
<dbReference type="EMBL" id="MGKS01000024">
    <property type="protein sequence ID" value="OGN31939.1"/>
    <property type="molecule type" value="Genomic_DNA"/>
</dbReference>